<organism evidence="1 2">
    <name type="scientific">Cucurbitaria berberidis CBS 394.84</name>
    <dbReference type="NCBI Taxonomy" id="1168544"/>
    <lineage>
        <taxon>Eukaryota</taxon>
        <taxon>Fungi</taxon>
        <taxon>Dikarya</taxon>
        <taxon>Ascomycota</taxon>
        <taxon>Pezizomycotina</taxon>
        <taxon>Dothideomycetes</taxon>
        <taxon>Pleosporomycetidae</taxon>
        <taxon>Pleosporales</taxon>
        <taxon>Pleosporineae</taxon>
        <taxon>Cucurbitariaceae</taxon>
        <taxon>Cucurbitaria</taxon>
    </lineage>
</organism>
<dbReference type="GeneID" id="63855608"/>
<reference evidence="1" key="1">
    <citation type="submission" date="2020-01" db="EMBL/GenBank/DDBJ databases">
        <authorList>
            <consortium name="DOE Joint Genome Institute"/>
            <person name="Haridas S."/>
            <person name="Albert R."/>
            <person name="Binder M."/>
            <person name="Bloem J."/>
            <person name="Labutti K."/>
            <person name="Salamov A."/>
            <person name="Andreopoulos B."/>
            <person name="Baker S.E."/>
            <person name="Barry K."/>
            <person name="Bills G."/>
            <person name="Bluhm B.H."/>
            <person name="Cannon C."/>
            <person name="Castanera R."/>
            <person name="Culley D.E."/>
            <person name="Daum C."/>
            <person name="Ezra D."/>
            <person name="Gonzalez J.B."/>
            <person name="Henrissat B."/>
            <person name="Kuo A."/>
            <person name="Liang C."/>
            <person name="Lipzen A."/>
            <person name="Lutzoni F."/>
            <person name="Magnuson J."/>
            <person name="Mondo S."/>
            <person name="Nolan M."/>
            <person name="Ohm R."/>
            <person name="Pangilinan J."/>
            <person name="Park H.-J."/>
            <person name="Ramirez L."/>
            <person name="Alfaro M."/>
            <person name="Sun H."/>
            <person name="Tritt A."/>
            <person name="Yoshinaga Y."/>
            <person name="Zwiers L.-H."/>
            <person name="Turgeon B.G."/>
            <person name="Goodwin S.B."/>
            <person name="Spatafora J.W."/>
            <person name="Crous P.W."/>
            <person name="Grigoriev I.V."/>
        </authorList>
    </citation>
    <scope>NUCLEOTIDE SEQUENCE</scope>
    <source>
        <strain evidence="1">CBS 394.84</strain>
    </source>
</reference>
<dbReference type="AlphaFoldDB" id="A0A9P4GCL4"/>
<dbReference type="RefSeq" id="XP_040785439.1">
    <property type="nucleotide sequence ID" value="XM_040938353.1"/>
</dbReference>
<accession>A0A9P4GCL4</accession>
<dbReference type="EMBL" id="ML976617">
    <property type="protein sequence ID" value="KAF1842876.1"/>
    <property type="molecule type" value="Genomic_DNA"/>
</dbReference>
<evidence type="ECO:0000313" key="2">
    <source>
        <dbReference type="Proteomes" id="UP000800039"/>
    </source>
</evidence>
<comment type="caution">
    <text evidence="1">The sequence shown here is derived from an EMBL/GenBank/DDBJ whole genome shotgun (WGS) entry which is preliminary data.</text>
</comment>
<keyword evidence="2" id="KW-1185">Reference proteome</keyword>
<proteinExistence type="predicted"/>
<sequence length="207" mass="23466">MSAAESKGKGKATESSIVPADANAPPFTVYRIKYNQKWPNFVETVGYTTTKEHVELCKSFDMEEEPPLEFATVEELLKFKVETINTASQAIKDTQGHVLSMDYIAQYWVSPLARVIDRTGTGPDQEFMSLGLSLAMQIQIAKQKDKDMDEHPKRQRTHVDELPAKFKHTMGGLDLRVDRVRENHSTPVPDEIMREILDKNNGVEEID</sequence>
<evidence type="ECO:0000313" key="1">
    <source>
        <dbReference type="EMBL" id="KAF1842876.1"/>
    </source>
</evidence>
<name>A0A9P4GCL4_9PLEO</name>
<gene>
    <name evidence="1" type="ORF">K460DRAFT_432333</name>
</gene>
<dbReference type="Proteomes" id="UP000800039">
    <property type="component" value="Unassembled WGS sequence"/>
</dbReference>
<protein>
    <submittedName>
        <fullName evidence="1">Uncharacterized protein</fullName>
    </submittedName>
</protein>